<protein>
    <submittedName>
        <fullName evidence="2">FBA_2 domain-containing protein</fullName>
    </submittedName>
</protein>
<evidence type="ECO:0000313" key="2">
    <source>
        <dbReference type="WBParaSite" id="Csp11.Scaffold630.g20905.t1"/>
    </source>
</evidence>
<reference evidence="2" key="1">
    <citation type="submission" date="2016-11" db="UniProtKB">
        <authorList>
            <consortium name="WormBaseParasite"/>
        </authorList>
    </citation>
    <scope>IDENTIFICATION</scope>
</reference>
<keyword evidence="1" id="KW-1185">Reference proteome</keyword>
<accession>A0A1I7UZJ1</accession>
<proteinExistence type="predicted"/>
<name>A0A1I7UZJ1_9PELO</name>
<dbReference type="Proteomes" id="UP000095282">
    <property type="component" value="Unplaced"/>
</dbReference>
<dbReference type="AlphaFoldDB" id="A0A1I7UZJ1"/>
<sequence>MKYAGIWQMPMYWEIEEYEVDRYIRTKGLSFCHRLPKDYDFALKWNYEYVRVEKWKCQELEDVLKIVRRSKEVILDESRLVSKNVNDLFNHWLENRIDGLKFLSIRMKSYVEFVTFEGIENRITDTTEEVNYKSYTGELYQLSPGKCVRRDDGVIASFSYDPTTRIFNFGVVNVVD</sequence>
<evidence type="ECO:0000313" key="1">
    <source>
        <dbReference type="Proteomes" id="UP000095282"/>
    </source>
</evidence>
<organism evidence="1 2">
    <name type="scientific">Caenorhabditis tropicalis</name>
    <dbReference type="NCBI Taxonomy" id="1561998"/>
    <lineage>
        <taxon>Eukaryota</taxon>
        <taxon>Metazoa</taxon>
        <taxon>Ecdysozoa</taxon>
        <taxon>Nematoda</taxon>
        <taxon>Chromadorea</taxon>
        <taxon>Rhabditida</taxon>
        <taxon>Rhabditina</taxon>
        <taxon>Rhabditomorpha</taxon>
        <taxon>Rhabditoidea</taxon>
        <taxon>Rhabditidae</taxon>
        <taxon>Peloderinae</taxon>
        <taxon>Caenorhabditis</taxon>
    </lineage>
</organism>
<dbReference type="WBParaSite" id="Csp11.Scaffold630.g20905.t1">
    <property type="protein sequence ID" value="Csp11.Scaffold630.g20905.t1"/>
    <property type="gene ID" value="Csp11.Scaffold630.g20905"/>
</dbReference>